<dbReference type="EMBL" id="CP159278">
    <property type="protein sequence ID" value="XCN76803.1"/>
    <property type="molecule type" value="Genomic_DNA"/>
</dbReference>
<accession>A0AAU8M6T7</accession>
<dbReference type="Gene3D" id="1.10.30.50">
    <property type="match status" value="1"/>
</dbReference>
<gene>
    <name evidence="1" type="ORF">N027_20345</name>
</gene>
<dbReference type="AlphaFoldDB" id="A0AAU8M6T7"/>
<dbReference type="RefSeq" id="WP_152531947.1">
    <property type="nucleotide sequence ID" value="NZ_CP159278.1"/>
</dbReference>
<reference evidence="1" key="2">
    <citation type="submission" date="2024-07" db="EMBL/GenBank/DDBJ databases">
        <title>A complete genome sequence for Pseudomonas syringae USA007.</title>
        <authorList>
            <person name="Baltrus D.A."/>
        </authorList>
    </citation>
    <scope>NUCLEOTIDE SEQUENCE</scope>
    <source>
        <strain evidence="1">USA007</strain>
    </source>
</reference>
<protein>
    <recommendedName>
        <fullName evidence="2">HNH endonuclease</fullName>
    </recommendedName>
</protein>
<evidence type="ECO:0008006" key="2">
    <source>
        <dbReference type="Google" id="ProtNLM"/>
    </source>
</evidence>
<proteinExistence type="predicted"/>
<reference evidence="1" key="1">
    <citation type="journal article" date="2014" name="Genome Announc.">
        <title>Draft Genome Sequences of a Phylogenetically Diverse Suite of Pseudomonas syringae Strains from Multiple Source Populations.</title>
        <authorList>
            <person name="Baltrus D.A."/>
            <person name="Yourstone S."/>
            <person name="Lind A."/>
            <person name="Guilbaud C."/>
            <person name="Sands D.C."/>
            <person name="Jones C.D."/>
            <person name="Morris C.E."/>
            <person name="Dangl J.L."/>
        </authorList>
    </citation>
    <scope>NUCLEOTIDE SEQUENCE</scope>
    <source>
        <strain evidence="1">USA007</strain>
    </source>
</reference>
<name>A0AAU8M6T7_PSESX</name>
<organism evidence="1">
    <name type="scientific">Pseudomonas syringae USA007</name>
    <dbReference type="NCBI Taxonomy" id="1357288"/>
    <lineage>
        <taxon>Bacteria</taxon>
        <taxon>Pseudomonadati</taxon>
        <taxon>Pseudomonadota</taxon>
        <taxon>Gammaproteobacteria</taxon>
        <taxon>Pseudomonadales</taxon>
        <taxon>Pseudomonadaceae</taxon>
        <taxon>Pseudomonas</taxon>
        <taxon>Pseudomonas syringae</taxon>
    </lineage>
</organism>
<sequence length="289" mass="32469">MRRISPPTVNAEDLFITCVNSISNMDLRARLLSLLPDITNAAIEYSIQGHLQSLYTIAACNIKDEDIVIGQVTKKELKSTYSDHMAPQSKPARNVYDLIMATAPRRRCPFCGLGVASTLDHYLPKAKFPLLSVTPLNLVPACKDCNHGKQASIATEQSKQTLHPYFDREELEREQWLFADLSPTTPPVLEFKAIPPHDWPAVDKQRVITHFESYGLDVRFSVESSNELASLREILSILWESDGVDGVRDLLTVSAQGKRRQHANSWETAMFQALAGSDWYCDGGFRDFD</sequence>
<dbReference type="InterPro" id="IPR003615">
    <property type="entry name" value="HNH_nuc"/>
</dbReference>
<evidence type="ECO:0000313" key="1">
    <source>
        <dbReference type="EMBL" id="XCN76803.1"/>
    </source>
</evidence>
<dbReference type="CDD" id="cd00085">
    <property type="entry name" value="HNHc"/>
    <property type="match status" value="1"/>
</dbReference>